<evidence type="ECO:0000259" key="1">
    <source>
        <dbReference type="Pfam" id="PF00078"/>
    </source>
</evidence>
<dbReference type="Pfam" id="PF00078">
    <property type="entry name" value="RVT_1"/>
    <property type="match status" value="1"/>
</dbReference>
<dbReference type="Gene3D" id="3.30.70.270">
    <property type="match status" value="1"/>
</dbReference>
<proteinExistence type="predicted"/>
<dbReference type="PANTHER" id="PTHR37984:SF7">
    <property type="entry name" value="INTEGRASE CATALYTIC DOMAIN-CONTAINING PROTEIN"/>
    <property type="match status" value="1"/>
</dbReference>
<dbReference type="GO" id="GO:0071897">
    <property type="term" value="P:DNA biosynthetic process"/>
    <property type="evidence" value="ECO:0007669"/>
    <property type="project" value="UniProtKB-ARBA"/>
</dbReference>
<protein>
    <recommendedName>
        <fullName evidence="1">Reverse transcriptase domain-containing protein</fullName>
    </recommendedName>
</protein>
<reference evidence="2" key="1">
    <citation type="journal article" date="2023" name="G3 (Bethesda)">
        <title>Whole genome assemblies of Zophobas morio and Tenebrio molitor.</title>
        <authorList>
            <person name="Kaur S."/>
            <person name="Stinson S.A."/>
            <person name="diCenzo G.C."/>
        </authorList>
    </citation>
    <scope>NUCLEOTIDE SEQUENCE</scope>
    <source>
        <strain evidence="2">QUZm001</strain>
    </source>
</reference>
<dbReference type="AlphaFoldDB" id="A0AA38MGF8"/>
<organism evidence="2 3">
    <name type="scientific">Zophobas morio</name>
    <dbReference type="NCBI Taxonomy" id="2755281"/>
    <lineage>
        <taxon>Eukaryota</taxon>
        <taxon>Metazoa</taxon>
        <taxon>Ecdysozoa</taxon>
        <taxon>Arthropoda</taxon>
        <taxon>Hexapoda</taxon>
        <taxon>Insecta</taxon>
        <taxon>Pterygota</taxon>
        <taxon>Neoptera</taxon>
        <taxon>Endopterygota</taxon>
        <taxon>Coleoptera</taxon>
        <taxon>Polyphaga</taxon>
        <taxon>Cucujiformia</taxon>
        <taxon>Tenebrionidae</taxon>
        <taxon>Zophobas</taxon>
    </lineage>
</organism>
<dbReference type="InterPro" id="IPR050951">
    <property type="entry name" value="Retrovirus_Pol_polyprotein"/>
</dbReference>
<dbReference type="FunFam" id="3.30.70.270:FF:000003">
    <property type="entry name" value="Transposon Ty3-G Gag-Pol polyprotein"/>
    <property type="match status" value="1"/>
</dbReference>
<dbReference type="InterPro" id="IPR043502">
    <property type="entry name" value="DNA/RNA_pol_sf"/>
</dbReference>
<dbReference type="PANTHER" id="PTHR37984">
    <property type="entry name" value="PROTEIN CBG26694"/>
    <property type="match status" value="1"/>
</dbReference>
<accession>A0AA38MGF8</accession>
<keyword evidence="3" id="KW-1185">Reference proteome</keyword>
<dbReference type="Gene3D" id="3.10.10.10">
    <property type="entry name" value="HIV Type 1 Reverse Transcriptase, subunit A, domain 1"/>
    <property type="match status" value="1"/>
</dbReference>
<dbReference type="SUPFAM" id="SSF56672">
    <property type="entry name" value="DNA/RNA polymerases"/>
    <property type="match status" value="1"/>
</dbReference>
<evidence type="ECO:0000313" key="3">
    <source>
        <dbReference type="Proteomes" id="UP001168821"/>
    </source>
</evidence>
<evidence type="ECO:0000313" key="2">
    <source>
        <dbReference type="EMBL" id="KAJ3656195.1"/>
    </source>
</evidence>
<gene>
    <name evidence="2" type="ORF">Zmor_015291</name>
</gene>
<dbReference type="InterPro" id="IPR043128">
    <property type="entry name" value="Rev_trsase/Diguanyl_cyclase"/>
</dbReference>
<dbReference type="CDD" id="cd01647">
    <property type="entry name" value="RT_LTR"/>
    <property type="match status" value="1"/>
</dbReference>
<comment type="caution">
    <text evidence="2">The sequence shown here is derived from an EMBL/GenBank/DDBJ whole genome shotgun (WGS) entry which is preliminary data.</text>
</comment>
<feature type="domain" description="Reverse transcriptase" evidence="1">
    <location>
        <begin position="2"/>
        <end position="109"/>
    </location>
</feature>
<dbReference type="EMBL" id="JALNTZ010000004">
    <property type="protein sequence ID" value="KAJ3656195.1"/>
    <property type="molecule type" value="Genomic_DNA"/>
</dbReference>
<name>A0AA38MGF8_9CUCU</name>
<dbReference type="InterPro" id="IPR000477">
    <property type="entry name" value="RT_dom"/>
</dbReference>
<dbReference type="Proteomes" id="UP001168821">
    <property type="component" value="Unassembled WGS sequence"/>
</dbReference>
<sequence>MSSGFWQIKLDKENSALYYFNTPYGRYKFLRLPFGIKSAPEVFQKKVEQIFGDIEGVNIIFDDLITAASTEEEHDRILGKVMKRAEKNKVKFNKNKLQFKVKAVKFLGNIVSEKGLVADPEKVKTIAAVETPQSKEELKRFLGMK</sequence>